<dbReference type="Proteomes" id="UP001174136">
    <property type="component" value="Unassembled WGS sequence"/>
</dbReference>
<protein>
    <submittedName>
        <fullName evidence="6">Uncharacterized protein</fullName>
    </submittedName>
</protein>
<reference evidence="6" key="1">
    <citation type="journal article" date="2023" name="Front. Mar. Sci.">
        <title>A new Merluccius polli reference genome to investigate the effects of global change in West African waters.</title>
        <authorList>
            <person name="Mateo J.L."/>
            <person name="Blanco-Fernandez C."/>
            <person name="Garcia-Vazquez E."/>
            <person name="Machado-Schiaffino G."/>
        </authorList>
    </citation>
    <scope>NUCLEOTIDE SEQUENCE</scope>
    <source>
        <strain evidence="6">C29</strain>
        <tissue evidence="6">Fin</tissue>
    </source>
</reference>
<keyword evidence="5" id="KW-1133">Transmembrane helix</keyword>
<dbReference type="InterPro" id="IPR036179">
    <property type="entry name" value="Ig-like_dom_sf"/>
</dbReference>
<dbReference type="SUPFAM" id="SSF48726">
    <property type="entry name" value="Immunoglobulin"/>
    <property type="match status" value="1"/>
</dbReference>
<evidence type="ECO:0000256" key="2">
    <source>
        <dbReference type="ARBA" id="ARBA00022729"/>
    </source>
</evidence>
<dbReference type="InterPro" id="IPR015631">
    <property type="entry name" value="CD2/SLAM_rcpt"/>
</dbReference>
<evidence type="ECO:0000256" key="1">
    <source>
        <dbReference type="ARBA" id="ARBA00004370"/>
    </source>
</evidence>
<comment type="caution">
    <text evidence="6">The sequence shown here is derived from an EMBL/GenBank/DDBJ whole genome shotgun (WGS) entry which is preliminary data.</text>
</comment>
<dbReference type="InterPro" id="IPR013783">
    <property type="entry name" value="Ig-like_fold"/>
</dbReference>
<dbReference type="Gene3D" id="2.60.40.10">
    <property type="entry name" value="Immunoglobulins"/>
    <property type="match status" value="2"/>
</dbReference>
<keyword evidence="2" id="KW-0732">Signal</keyword>
<evidence type="ECO:0000256" key="4">
    <source>
        <dbReference type="ARBA" id="ARBA00023180"/>
    </source>
</evidence>
<dbReference type="GO" id="GO:0016020">
    <property type="term" value="C:membrane"/>
    <property type="evidence" value="ECO:0007669"/>
    <property type="project" value="UniProtKB-SubCell"/>
</dbReference>
<keyword evidence="4" id="KW-0325">Glycoprotein</keyword>
<evidence type="ECO:0000256" key="5">
    <source>
        <dbReference type="SAM" id="Phobius"/>
    </source>
</evidence>
<proteinExistence type="predicted"/>
<keyword evidence="3 5" id="KW-0472">Membrane</keyword>
<sequence>MEIQTLKPNRPLTFLWRLKDKYNIIVYYPGGETITDFRDRTQFRTEDFSLLYKNLDLNDGGLYQAAIRHSDIEEILAEYNVTVQGMFTETSETSAFHKPDQVSAVVLKGASVSLSPGSCTVTVTCSTQGSSLNSTFTCTNHICSEDGGDPPEVVTSAVPLQLYLSNGSILTCNHSNQVSWSNDTMDIKPLCLRNANQVSAVVLKVASVSLSPGSCTVTVTCSTQGSSLNSTFTCTNHSCSEDGGDPSEVLTSAVPLQLYLSHGSILTCNHSNQVSWSNDTMDITPLCSRNAVIHDPQKTIVIICSVLAIIGFLVVFWVCTKCWPPHDYTRSVCSPTGELELGAREQAME</sequence>
<keyword evidence="7" id="KW-1185">Reference proteome</keyword>
<evidence type="ECO:0000256" key="3">
    <source>
        <dbReference type="ARBA" id="ARBA00023136"/>
    </source>
</evidence>
<dbReference type="PANTHER" id="PTHR12080:SF80">
    <property type="entry name" value="IMMUNOGLOBULIN V-SET DOMAIN-CONTAINING PROTEIN"/>
    <property type="match status" value="1"/>
</dbReference>
<organism evidence="6 7">
    <name type="scientific">Merluccius polli</name>
    <name type="common">Benguela hake</name>
    <name type="synonym">Merluccius cadenati</name>
    <dbReference type="NCBI Taxonomy" id="89951"/>
    <lineage>
        <taxon>Eukaryota</taxon>
        <taxon>Metazoa</taxon>
        <taxon>Chordata</taxon>
        <taxon>Craniata</taxon>
        <taxon>Vertebrata</taxon>
        <taxon>Euteleostomi</taxon>
        <taxon>Actinopterygii</taxon>
        <taxon>Neopterygii</taxon>
        <taxon>Teleostei</taxon>
        <taxon>Neoteleostei</taxon>
        <taxon>Acanthomorphata</taxon>
        <taxon>Zeiogadaria</taxon>
        <taxon>Gadariae</taxon>
        <taxon>Gadiformes</taxon>
        <taxon>Gadoidei</taxon>
        <taxon>Merlucciidae</taxon>
        <taxon>Merluccius</taxon>
    </lineage>
</organism>
<accession>A0AA47MHZ2</accession>
<feature type="transmembrane region" description="Helical" evidence="5">
    <location>
        <begin position="300"/>
        <end position="320"/>
    </location>
</feature>
<comment type="subcellular location">
    <subcellularLocation>
        <location evidence="1">Membrane</location>
    </subcellularLocation>
</comment>
<evidence type="ECO:0000313" key="6">
    <source>
        <dbReference type="EMBL" id="KAK0140417.1"/>
    </source>
</evidence>
<dbReference type="PANTHER" id="PTHR12080">
    <property type="entry name" value="SIGNALING LYMPHOCYTIC ACTIVATION MOLECULE"/>
    <property type="match status" value="1"/>
</dbReference>
<dbReference type="EMBL" id="JAOPHQ010004128">
    <property type="protein sequence ID" value="KAK0140417.1"/>
    <property type="molecule type" value="Genomic_DNA"/>
</dbReference>
<evidence type="ECO:0000313" key="7">
    <source>
        <dbReference type="Proteomes" id="UP001174136"/>
    </source>
</evidence>
<name>A0AA47MHZ2_MERPO</name>
<gene>
    <name evidence="6" type="ORF">N1851_022610</name>
</gene>
<dbReference type="AlphaFoldDB" id="A0AA47MHZ2"/>
<keyword evidence="5" id="KW-0812">Transmembrane</keyword>